<dbReference type="GO" id="GO:0032259">
    <property type="term" value="P:methylation"/>
    <property type="evidence" value="ECO:0007669"/>
    <property type="project" value="UniProtKB-KW"/>
</dbReference>
<keyword evidence="2" id="KW-0808">Transferase</keyword>
<accession>A0ABT2CZZ2</accession>
<dbReference type="InterPro" id="IPR029063">
    <property type="entry name" value="SAM-dependent_MTases_sf"/>
</dbReference>
<evidence type="ECO:0000313" key="3">
    <source>
        <dbReference type="Proteomes" id="UP001204621"/>
    </source>
</evidence>
<dbReference type="PANTHER" id="PTHR45128:SF1">
    <property type="entry name" value="S-ADENOSYLMETHIONINE-DEPENDENT METHYLTRANSFERASE RV2258C"/>
    <property type="match status" value="1"/>
</dbReference>
<dbReference type="Proteomes" id="UP001204621">
    <property type="component" value="Unassembled WGS sequence"/>
</dbReference>
<dbReference type="GO" id="GO:0008168">
    <property type="term" value="F:methyltransferase activity"/>
    <property type="evidence" value="ECO:0007669"/>
    <property type="project" value="UniProtKB-KW"/>
</dbReference>
<comment type="caution">
    <text evidence="2">The sequence shown here is derived from an EMBL/GenBank/DDBJ whole genome shotgun (WGS) entry which is preliminary data.</text>
</comment>
<dbReference type="RefSeq" id="WP_258812731.1">
    <property type="nucleotide sequence ID" value="NZ_JANUGU010000005.1"/>
</dbReference>
<dbReference type="SUPFAM" id="SSF53335">
    <property type="entry name" value="S-adenosyl-L-methionine-dependent methyltransferases"/>
    <property type="match status" value="1"/>
</dbReference>
<dbReference type="InterPro" id="IPR013217">
    <property type="entry name" value="Methyltransf_12"/>
</dbReference>
<keyword evidence="3" id="KW-1185">Reference proteome</keyword>
<evidence type="ECO:0000313" key="2">
    <source>
        <dbReference type="EMBL" id="MCS0659542.1"/>
    </source>
</evidence>
<dbReference type="EMBL" id="JANUGU010000005">
    <property type="protein sequence ID" value="MCS0659542.1"/>
    <property type="molecule type" value="Genomic_DNA"/>
</dbReference>
<dbReference type="Pfam" id="PF08242">
    <property type="entry name" value="Methyltransf_12"/>
    <property type="match status" value="1"/>
</dbReference>
<protein>
    <submittedName>
        <fullName evidence="2">Class I SAM-dependent methyltransferase</fullName>
    </submittedName>
</protein>
<keyword evidence="2" id="KW-0489">Methyltransferase</keyword>
<dbReference type="Gene3D" id="3.40.50.150">
    <property type="entry name" value="Vaccinia Virus protein VP39"/>
    <property type="match status" value="1"/>
</dbReference>
<organism evidence="2 3">
    <name type="scientific">Massilia terrae</name>
    <dbReference type="NCBI Taxonomy" id="1811224"/>
    <lineage>
        <taxon>Bacteria</taxon>
        <taxon>Pseudomonadati</taxon>
        <taxon>Pseudomonadota</taxon>
        <taxon>Betaproteobacteria</taxon>
        <taxon>Burkholderiales</taxon>
        <taxon>Oxalobacteraceae</taxon>
        <taxon>Telluria group</taxon>
        <taxon>Massilia</taxon>
    </lineage>
</organism>
<gene>
    <name evidence="2" type="ORF">NX778_15845</name>
</gene>
<feature type="domain" description="Methyltransferase type 12" evidence="1">
    <location>
        <begin position="62"/>
        <end position="158"/>
    </location>
</feature>
<proteinExistence type="predicted"/>
<sequence length="429" mass="48116">MKNENYLPEVKAQYEHLPYPPCDPSDEHKRLQRTWTEDLPMMNHYCFGGRESFRKGFRVLVAGGGTGDATIFLAEQLRGTNAQIVHLDLSSASIAIAKERAAIRKLTSIRWVQDSILDIPSLDLGRFDYINCSGVLHHLADPDAGLQALKSVLKPDGAIALMVYGAIGRTGVYHMQELLRLSDRGCDEASRIAQAKEVLAALPPGNWYRRGADIYNDNDTDAGIFDSLLHSQDRAYTVPQLYEWLADRNGFHIEWSDVGRGRYPYSPELTLGLEARRVRARLPQMDERARHAMSELLMGDITRHTLYLTRGPEAKAAYGDAQYVPMYFHEPLDPRGLESMFAPKQGLTMLRHPHLGLTAAVDAGKYSGKILRHIDGKRSFAQIFNLVRNDPAVRPATPDDAALFADFKPVYELLNAIERILLRHASVPA</sequence>
<reference evidence="2 3" key="1">
    <citation type="submission" date="2022-08" db="EMBL/GenBank/DDBJ databases">
        <title>Reclassification of Massilia species as members of the genera Telluria, Duganella, Pseudoduganella, Mokoshia gen. nov. and Zemynaea gen. nov. using orthogonal and non-orthogonal genome-based approaches.</title>
        <authorList>
            <person name="Bowman J.P."/>
        </authorList>
    </citation>
    <scope>NUCLEOTIDE SEQUENCE [LARGE SCALE GENOMIC DNA]</scope>
    <source>
        <strain evidence="2 3">JCM 31606</strain>
    </source>
</reference>
<dbReference type="InterPro" id="IPR053173">
    <property type="entry name" value="SAM-binding_MTase"/>
</dbReference>
<evidence type="ECO:0000259" key="1">
    <source>
        <dbReference type="Pfam" id="PF08242"/>
    </source>
</evidence>
<dbReference type="PANTHER" id="PTHR45128">
    <property type="entry name" value="METHYLTRANSFERASE TYPE 11"/>
    <property type="match status" value="1"/>
</dbReference>
<dbReference type="CDD" id="cd02440">
    <property type="entry name" value="AdoMet_MTases"/>
    <property type="match status" value="1"/>
</dbReference>
<name>A0ABT2CZZ2_9BURK</name>